<dbReference type="GO" id="GO:0005764">
    <property type="term" value="C:lysosome"/>
    <property type="evidence" value="ECO:0000318"/>
    <property type="project" value="GO_Central"/>
</dbReference>
<dbReference type="SMART" id="SM00173">
    <property type="entry name" value="RAS"/>
    <property type="match status" value="1"/>
</dbReference>
<name>A0A8U0WPH2_ENTH1</name>
<keyword evidence="4" id="KW-0342">GTP-binding</keyword>
<dbReference type="Gene3D" id="3.40.50.300">
    <property type="entry name" value="P-loop containing nucleotide triphosphate hydrolases"/>
    <property type="match status" value="1"/>
</dbReference>
<evidence type="ECO:0000256" key="2">
    <source>
        <dbReference type="ARBA" id="ARBA00010142"/>
    </source>
</evidence>
<dbReference type="Proteomes" id="UP000001926">
    <property type="component" value="Partially assembled WGS sequence"/>
</dbReference>
<dbReference type="GeneID" id="3404339"/>
<dbReference type="GO" id="GO:0090385">
    <property type="term" value="P:phagosome-lysosome fusion"/>
    <property type="evidence" value="ECO:0000318"/>
    <property type="project" value="GO_Central"/>
</dbReference>
<accession>A0A8U0WPH2</accession>
<dbReference type="PANTHER" id="PTHR47981">
    <property type="entry name" value="RAB FAMILY"/>
    <property type="match status" value="1"/>
</dbReference>
<dbReference type="GO" id="GO:0003924">
    <property type="term" value="F:GTPase activity"/>
    <property type="evidence" value="ECO:0007669"/>
    <property type="project" value="InterPro"/>
</dbReference>
<dbReference type="AlphaFoldDB" id="A0A8U0WPH2"/>
<evidence type="ECO:0000313" key="5">
    <source>
        <dbReference type="EMBL" id="EAL44655.1"/>
    </source>
</evidence>
<dbReference type="GO" id="GO:0045335">
    <property type="term" value="C:phagocytic vesicle"/>
    <property type="evidence" value="ECO:0000318"/>
    <property type="project" value="GO_Central"/>
</dbReference>
<dbReference type="FunFam" id="3.40.50.300:FF:003066">
    <property type="entry name" value="Small GTPase EhRabX2, putative"/>
    <property type="match status" value="1"/>
</dbReference>
<dbReference type="GO" id="GO:0005770">
    <property type="term" value="C:late endosome"/>
    <property type="evidence" value="ECO:0000318"/>
    <property type="project" value="GO_Central"/>
</dbReference>
<gene>
    <name evidence="5" type="ORF">EHI_001870</name>
</gene>
<dbReference type="OrthoDB" id="27953at2759"/>
<dbReference type="InterPro" id="IPR005225">
    <property type="entry name" value="Small_GTP-bd"/>
</dbReference>
<reference evidence="5" key="2">
    <citation type="submission" date="2007-03" db="EMBL/GenBank/DDBJ databases">
        <authorList>
            <person name="Lorenzi H."/>
            <person name="Amedeo P."/>
            <person name="Inman J."/>
            <person name="Schobel S."/>
            <person name="Caler E."/>
        </authorList>
    </citation>
    <scope>GENOME REANNOTATION</scope>
    <source>
        <strain evidence="5">HM-1:IMSS</strain>
    </source>
</reference>
<dbReference type="SMART" id="SM00176">
    <property type="entry name" value="RAN"/>
    <property type="match status" value="1"/>
</dbReference>
<evidence type="ECO:0000256" key="3">
    <source>
        <dbReference type="ARBA" id="ARBA00022741"/>
    </source>
</evidence>
<organism evidence="5 6">
    <name type="scientific">Entamoeba histolytica (strain ATCC 30459 / HM-1:IMSS / ABRM)</name>
    <dbReference type="NCBI Taxonomy" id="294381"/>
    <lineage>
        <taxon>Eukaryota</taxon>
        <taxon>Amoebozoa</taxon>
        <taxon>Evosea</taxon>
        <taxon>Archamoebae</taxon>
        <taxon>Mastigamoebida</taxon>
        <taxon>Entamoebidae</taxon>
        <taxon>Entamoeba</taxon>
    </lineage>
</organism>
<dbReference type="HOGENOM" id="CLU_041217_10_6_1"/>
<proteinExistence type="inferred from homology"/>
<reference evidence="5" key="1">
    <citation type="journal article" date="2005" name="Nature">
        <title>The genome of the protist parasite Entamoeba histolytica.</title>
        <authorList>
            <person name="Loftus B."/>
            <person name="Anderson I."/>
            <person name="Davies R."/>
            <person name="Alsmark U.C."/>
            <person name="Samuelson J."/>
            <person name="Amedeo P."/>
            <person name="Roncaglia P."/>
            <person name="Berriman M."/>
            <person name="Hirt R.P."/>
            <person name="Mann B.J."/>
            <person name="Nozaki T."/>
            <person name="Suh B."/>
            <person name="Pop M."/>
            <person name="Duchene M."/>
            <person name="Ackers J."/>
            <person name="Tannich E."/>
            <person name="Leippe M."/>
            <person name="Hofer M."/>
            <person name="Bruchhaus I."/>
            <person name="Willhoeft U."/>
            <person name="Bhattacharya A."/>
            <person name="Chillingworth T."/>
            <person name="Churcher C."/>
            <person name="Hance Z."/>
            <person name="Harris B."/>
            <person name="Harris D."/>
            <person name="Jagels K."/>
            <person name="Moule S."/>
            <person name="Mungall K."/>
            <person name="Ormond D."/>
            <person name="Squares R."/>
            <person name="Whitehead S."/>
            <person name="Quail M.A."/>
            <person name="Rabbinowitsch E."/>
            <person name="Norbertczak H."/>
            <person name="Price C."/>
            <person name="Wang Z."/>
            <person name="Guillen N."/>
            <person name="Gilchrist C."/>
            <person name="Stroup S.E."/>
            <person name="Bhattacharya S."/>
            <person name="Lohia A."/>
            <person name="Foster P.G."/>
            <person name="Sicheritz-Ponten T."/>
            <person name="Weber C."/>
            <person name="Singh U."/>
            <person name="Mukherjee C."/>
            <person name="El-Sayed N.M."/>
            <person name="Petri W.A.Jr."/>
            <person name="Clark C.G."/>
            <person name="Embley T.M."/>
            <person name="Barrell B."/>
            <person name="Fraser C.M."/>
            <person name="Hall N."/>
        </authorList>
    </citation>
    <scope>NUCLEOTIDE SEQUENCE [LARGE SCALE GENOMIC DNA]</scope>
    <source>
        <strain evidence="5">HM-1:IMSS</strain>
    </source>
</reference>
<dbReference type="PANTHER" id="PTHR47981:SF20">
    <property type="entry name" value="RAS-RELATED PROTEIN RAB-7A"/>
    <property type="match status" value="1"/>
</dbReference>
<dbReference type="Pfam" id="PF00071">
    <property type="entry name" value="Ras"/>
    <property type="match status" value="1"/>
</dbReference>
<dbReference type="SMART" id="SM00175">
    <property type="entry name" value="RAB"/>
    <property type="match status" value="1"/>
</dbReference>
<comment type="similarity">
    <text evidence="1">Belongs to the small GTPase superfamily. Rab family.</text>
</comment>
<dbReference type="SMART" id="SM00174">
    <property type="entry name" value="RHO"/>
    <property type="match status" value="1"/>
</dbReference>
<dbReference type="EMBL" id="DS571280">
    <property type="protein sequence ID" value="EAL44655.1"/>
    <property type="molecule type" value="Genomic_DNA"/>
</dbReference>
<dbReference type="PRINTS" id="PR00449">
    <property type="entry name" value="RASTRNSFRMNG"/>
</dbReference>
<dbReference type="RefSeq" id="XP_650041.1">
    <property type="nucleotide sequence ID" value="XM_644949.1"/>
</dbReference>
<dbReference type="InterPro" id="IPR001806">
    <property type="entry name" value="Small_GTPase"/>
</dbReference>
<protein>
    <submittedName>
        <fullName evidence="5">Rab family GTPase</fullName>
    </submittedName>
</protein>
<keyword evidence="6" id="KW-1185">Reference proteome</keyword>
<dbReference type="NCBIfam" id="TIGR00231">
    <property type="entry name" value="small_GTP"/>
    <property type="match status" value="1"/>
</dbReference>
<evidence type="ECO:0000313" key="6">
    <source>
        <dbReference type="Proteomes" id="UP000001926"/>
    </source>
</evidence>
<evidence type="ECO:0000256" key="1">
    <source>
        <dbReference type="ARBA" id="ARBA00006270"/>
    </source>
</evidence>
<evidence type="ECO:0000256" key="4">
    <source>
        <dbReference type="ARBA" id="ARBA00023134"/>
    </source>
</evidence>
<dbReference type="CDD" id="cd00154">
    <property type="entry name" value="Rab"/>
    <property type="match status" value="1"/>
</dbReference>
<dbReference type="GO" id="GO:0005525">
    <property type="term" value="F:GTP binding"/>
    <property type="evidence" value="ECO:0007669"/>
    <property type="project" value="UniProtKB-KW"/>
</dbReference>
<sequence length="204" mass="22970">MTERITLKIIVLGDSFVGKTSLINQFVNRKYSSEYKSTIGVDLSTKVISIKDQLVSLQIWDPSGTERFRCISESFFRGTDGCVLVCSVTSIESFNSFESWMSDIINHIGYNVPFVAVANKSDLDPIEWQVTSNRLDTWCKKKNIPSFFVSAKDASNVENAFIRLSEDVLINNSTKQSTVEITQINLNQIKQNSQNSPNQKDSCC</sequence>
<dbReference type="SUPFAM" id="SSF52540">
    <property type="entry name" value="P-loop containing nucleoside triphosphate hydrolases"/>
    <property type="match status" value="1"/>
</dbReference>
<comment type="similarity">
    <text evidence="2">Belongs to the small GTPase superfamily. Rho family.</text>
</comment>
<keyword evidence="3" id="KW-0547">Nucleotide-binding</keyword>
<dbReference type="OMA" id="SNQKDSC"/>
<dbReference type="KEGG" id="ehi:EHI_001870"/>
<dbReference type="PROSITE" id="PS51419">
    <property type="entry name" value="RAB"/>
    <property type="match status" value="1"/>
</dbReference>
<dbReference type="PROSITE" id="PS51421">
    <property type="entry name" value="RAS"/>
    <property type="match status" value="1"/>
</dbReference>
<dbReference type="InterPro" id="IPR027417">
    <property type="entry name" value="P-loop_NTPase"/>
</dbReference>